<keyword evidence="1" id="KW-0175">Coiled coil</keyword>
<dbReference type="AlphaFoldDB" id="A0A1F8DPI7"/>
<feature type="coiled-coil region" evidence="1">
    <location>
        <begin position="398"/>
        <end position="425"/>
    </location>
</feature>
<proteinExistence type="predicted"/>
<feature type="transmembrane region" description="Helical" evidence="2">
    <location>
        <begin position="6"/>
        <end position="24"/>
    </location>
</feature>
<accession>A0A1F8DPI7</accession>
<feature type="transmembrane region" description="Helical" evidence="2">
    <location>
        <begin position="45"/>
        <end position="65"/>
    </location>
</feature>
<keyword evidence="2" id="KW-1133">Transmembrane helix</keyword>
<evidence type="ECO:0000259" key="3">
    <source>
        <dbReference type="Pfam" id="PF01145"/>
    </source>
</evidence>
<reference evidence="4 5" key="1">
    <citation type="journal article" date="2016" name="Nat. Commun.">
        <title>Thousands of microbial genomes shed light on interconnected biogeochemical processes in an aquifer system.</title>
        <authorList>
            <person name="Anantharaman K."/>
            <person name="Brown C.T."/>
            <person name="Hug L.A."/>
            <person name="Sharon I."/>
            <person name="Castelle C.J."/>
            <person name="Probst A.J."/>
            <person name="Thomas B.C."/>
            <person name="Singh A."/>
            <person name="Wilkins M.J."/>
            <person name="Karaoz U."/>
            <person name="Brodie E.L."/>
            <person name="Williams K.H."/>
            <person name="Hubbard S.S."/>
            <person name="Banfield J.F."/>
        </authorList>
    </citation>
    <scope>NUCLEOTIDE SEQUENCE [LARGE SCALE GENOMIC DNA]</scope>
</reference>
<dbReference type="EMBL" id="MGIP01000019">
    <property type="protein sequence ID" value="OGM90537.1"/>
    <property type="molecule type" value="Genomic_DNA"/>
</dbReference>
<comment type="caution">
    <text evidence="4">The sequence shown here is derived from an EMBL/GenBank/DDBJ whole genome shotgun (WGS) entry which is preliminary data.</text>
</comment>
<name>A0A1F8DPI7_9BACT</name>
<evidence type="ECO:0000313" key="4">
    <source>
        <dbReference type="EMBL" id="OGM90537.1"/>
    </source>
</evidence>
<protein>
    <recommendedName>
        <fullName evidence="3">Band 7 domain-containing protein</fullName>
    </recommendedName>
</protein>
<gene>
    <name evidence="4" type="ORF">A2755_03200</name>
</gene>
<feature type="domain" description="Band 7" evidence="3">
    <location>
        <begin position="131"/>
        <end position="200"/>
    </location>
</feature>
<evidence type="ECO:0000313" key="5">
    <source>
        <dbReference type="Proteomes" id="UP000177029"/>
    </source>
</evidence>
<evidence type="ECO:0000256" key="1">
    <source>
        <dbReference type="SAM" id="Coils"/>
    </source>
</evidence>
<dbReference type="Pfam" id="PF01145">
    <property type="entry name" value="Band_7"/>
    <property type="match status" value="1"/>
</dbReference>
<dbReference type="Proteomes" id="UP000177029">
    <property type="component" value="Unassembled WGS sequence"/>
</dbReference>
<organism evidence="4 5">
    <name type="scientific">Candidatus Wolfebacteria bacterium RIFCSPHIGHO2_01_FULL_48_22</name>
    <dbReference type="NCBI Taxonomy" id="1802555"/>
    <lineage>
        <taxon>Bacteria</taxon>
        <taxon>Candidatus Wolfeibacteriota</taxon>
    </lineage>
</organism>
<evidence type="ECO:0000256" key="2">
    <source>
        <dbReference type="SAM" id="Phobius"/>
    </source>
</evidence>
<feature type="transmembrane region" description="Helical" evidence="2">
    <location>
        <begin position="71"/>
        <end position="92"/>
    </location>
</feature>
<dbReference type="InterPro" id="IPR001107">
    <property type="entry name" value="Band_7"/>
</dbReference>
<sequence>MLDVFSPERIIIVVILIIFLLLLRRRGKRENLEKPLVPSKKVSKIKLLFLVLGSVVVASGLIYLFDPLVSLIFFLFSIGILFLLIYAGLYNVETAHRGILEYFGERIEKEEVLWDRYVRDYGKFIAKTLYKISPPCILPEGLSWLIPVMHTHIPVEVKEITTSLRVDNVYTQDEVEMYANWVFVAYQWNVYKAPQVIDPYERIYAKIREGTRGAAQVPNQYPRNYKEAMGASDKFSRIVMAMLMDQPIPRYSDEEVEKYKADTTLTPEQKRKIIPGQPKLEVHMSDVEKENKKKAEGLRVQLKEGKDEYTDERTGLRIVRLYCESVVPNDKFKEKLQEATSEFPERMKDVIDMETLGLAVNAFYRMSLYKNYDELSPEKKIEADKNIQEKVNTLLSDEKKLTNFLASLRSERNKANEEIRRIFIDSSDPIATILAPLFNLADRVAGGKQSKGGSK</sequence>
<keyword evidence="2" id="KW-0472">Membrane</keyword>
<keyword evidence="2" id="KW-0812">Transmembrane</keyword>